<sequence length="227" mass="25325">MLIEVIGTSLSDVLDAEKYHADRVELCQSMMESGLTPSYGLIKSAVEAVDIPINVMVRPHSNSFVYDEHDFKIMREDIRAIKSLGANGIVIGSLTDRGTVDEDVLQRLLDEADGLKVTFHRAFDFVRDQKEALETILTYEQITTILTAGGDGTASEFVENLVELHDRTKDTHLTIMPGNGLRVDELKPFYQAIQPKALHFGTGIRIDQAYANGISEEQIKKIREITC</sequence>
<comment type="subcellular location">
    <subcellularLocation>
        <location evidence="2">Cytoplasm</location>
    </subcellularLocation>
</comment>
<dbReference type="AlphaFoldDB" id="A0A2V3VR79"/>
<dbReference type="EMBL" id="QJJQ01000016">
    <property type="protein sequence ID" value="PXW83331.1"/>
    <property type="molecule type" value="Genomic_DNA"/>
</dbReference>
<proteinExistence type="inferred from homology"/>
<evidence type="ECO:0000256" key="2">
    <source>
        <dbReference type="HAMAP-Rule" id="MF_00795"/>
    </source>
</evidence>
<dbReference type="Pfam" id="PF03932">
    <property type="entry name" value="CutC"/>
    <property type="match status" value="1"/>
</dbReference>
<evidence type="ECO:0000313" key="3">
    <source>
        <dbReference type="EMBL" id="PXW83331.1"/>
    </source>
</evidence>
<dbReference type="InterPro" id="IPR036822">
    <property type="entry name" value="CutC-like_dom_sf"/>
</dbReference>
<dbReference type="InterPro" id="IPR005627">
    <property type="entry name" value="CutC-like"/>
</dbReference>
<reference evidence="3 4" key="1">
    <citation type="submission" date="2018-05" db="EMBL/GenBank/DDBJ databases">
        <title>Genomic Encyclopedia of Type Strains, Phase IV (KMG-IV): sequencing the most valuable type-strain genomes for metagenomic binning, comparative biology and taxonomic classification.</title>
        <authorList>
            <person name="Goeker M."/>
        </authorList>
    </citation>
    <scope>NUCLEOTIDE SEQUENCE [LARGE SCALE GENOMIC DNA]</scope>
    <source>
        <strain evidence="3 4">DSM 28556</strain>
    </source>
</reference>
<evidence type="ECO:0000313" key="4">
    <source>
        <dbReference type="Proteomes" id="UP000247978"/>
    </source>
</evidence>
<dbReference type="OrthoDB" id="9815677at2"/>
<dbReference type="SUPFAM" id="SSF110395">
    <property type="entry name" value="CutC-like"/>
    <property type="match status" value="1"/>
</dbReference>
<dbReference type="RefSeq" id="WP_110396857.1">
    <property type="nucleotide sequence ID" value="NZ_JBHUHB010000001.1"/>
</dbReference>
<dbReference type="HAMAP" id="MF_00795">
    <property type="entry name" value="CutC"/>
    <property type="match status" value="1"/>
</dbReference>
<gene>
    <name evidence="2" type="primary">cutC</name>
    <name evidence="3" type="ORF">DFR56_11610</name>
</gene>
<keyword evidence="4" id="KW-1185">Reference proteome</keyword>
<comment type="caution">
    <text evidence="3">The sequence shown here is derived from an EMBL/GenBank/DDBJ whole genome shotgun (WGS) entry which is preliminary data.</text>
</comment>
<name>A0A2V3VR79_9BACI</name>
<dbReference type="GO" id="GO:0005507">
    <property type="term" value="F:copper ion binding"/>
    <property type="evidence" value="ECO:0007669"/>
    <property type="project" value="TreeGrafter"/>
</dbReference>
<keyword evidence="2" id="KW-0963">Cytoplasm</keyword>
<dbReference type="PANTHER" id="PTHR12598">
    <property type="entry name" value="COPPER HOMEOSTASIS PROTEIN CUTC"/>
    <property type="match status" value="1"/>
</dbReference>
<dbReference type="Gene3D" id="3.20.20.380">
    <property type="entry name" value="Copper homeostasis (CutC) domain"/>
    <property type="match status" value="1"/>
</dbReference>
<organism evidence="3 4">
    <name type="scientific">Pseudogracilibacillus auburnensis</name>
    <dbReference type="NCBI Taxonomy" id="1494959"/>
    <lineage>
        <taxon>Bacteria</taxon>
        <taxon>Bacillati</taxon>
        <taxon>Bacillota</taxon>
        <taxon>Bacilli</taxon>
        <taxon>Bacillales</taxon>
        <taxon>Bacillaceae</taxon>
        <taxon>Pseudogracilibacillus</taxon>
    </lineage>
</organism>
<protein>
    <recommendedName>
        <fullName evidence="2">PF03932 family protein CutC</fullName>
    </recommendedName>
</protein>
<dbReference type="Proteomes" id="UP000247978">
    <property type="component" value="Unassembled WGS sequence"/>
</dbReference>
<dbReference type="PANTHER" id="PTHR12598:SF0">
    <property type="entry name" value="COPPER HOMEOSTASIS PROTEIN CUTC HOMOLOG"/>
    <property type="match status" value="1"/>
</dbReference>
<accession>A0A2V3VR79</accession>
<dbReference type="GO" id="GO:0005737">
    <property type="term" value="C:cytoplasm"/>
    <property type="evidence" value="ECO:0007669"/>
    <property type="project" value="UniProtKB-SubCell"/>
</dbReference>
<comment type="caution">
    <text evidence="2">Once thought to be involved in copper homeostasis, experiments in E.coli have shown this is not the case.</text>
</comment>
<comment type="similarity">
    <text evidence="1 2">Belongs to the CutC family.</text>
</comment>
<evidence type="ECO:0000256" key="1">
    <source>
        <dbReference type="ARBA" id="ARBA00007768"/>
    </source>
</evidence>